<dbReference type="AlphaFoldDB" id="A0A1F5EUM4"/>
<evidence type="ECO:0000256" key="2">
    <source>
        <dbReference type="ARBA" id="ARBA00013061"/>
    </source>
</evidence>
<dbReference type="PANTHER" id="PTHR11406:SF23">
    <property type="entry name" value="PHOSPHOGLYCERATE KINASE 1, CHLOROPLASTIC-RELATED"/>
    <property type="match status" value="1"/>
</dbReference>
<dbReference type="Pfam" id="PF00162">
    <property type="entry name" value="PGK"/>
    <property type="match status" value="3"/>
</dbReference>
<keyword evidence="4" id="KW-0547">Nucleotide-binding</keyword>
<sequence length="360" mass="38755">MLNPDILRGKNVLLRADLDVPLEQGKVVNDFRLRALLPTLRLCLTNAQSTLITGHLGRPEAKSEEFGLKPVREWLEKALHRSIYFIDSGFSPGEWARGEFPLAMLDNLRFDPGELNNSREFARELTQGSDIYVYEAFASYNSAASLRIIPEIIPTYTGLQFDREVEELEKIVKSPVAPSLLVLSGAKEDKGEYVDNLVDKFDEILVGGKLASHIQPQTNVLPASLTPDGLDIDDASARLFSEKIKAAKSVVISGPLGRFEDGIHIVGTKAIFSAAVHSPARNASHSDAGGPARNASHSDAGGPARVIIGGGDTLAAIPALGFAYSDFDFVSTGGGAMLEFLATGTHPLLTIIRNQTHAGS</sequence>
<evidence type="ECO:0000256" key="7">
    <source>
        <dbReference type="RuleBase" id="RU000532"/>
    </source>
</evidence>
<gene>
    <name evidence="8" type="ORF">A2703_01375</name>
</gene>
<name>A0A1F5EUM4_9BACT</name>
<dbReference type="InterPro" id="IPR036043">
    <property type="entry name" value="Phosphoglycerate_kinase_sf"/>
</dbReference>
<keyword evidence="5 7" id="KW-0418">Kinase</keyword>
<evidence type="ECO:0000313" key="8">
    <source>
        <dbReference type="EMBL" id="OGD71070.1"/>
    </source>
</evidence>
<evidence type="ECO:0000256" key="3">
    <source>
        <dbReference type="ARBA" id="ARBA00022679"/>
    </source>
</evidence>
<dbReference type="PANTHER" id="PTHR11406">
    <property type="entry name" value="PHOSPHOGLYCERATE KINASE"/>
    <property type="match status" value="1"/>
</dbReference>
<dbReference type="SUPFAM" id="SSF53748">
    <property type="entry name" value="Phosphoglycerate kinase"/>
    <property type="match status" value="1"/>
</dbReference>
<keyword evidence="6" id="KW-0067">ATP-binding</keyword>
<proteinExistence type="inferred from homology"/>
<dbReference type="PRINTS" id="PR00477">
    <property type="entry name" value="PHGLYCKINASE"/>
</dbReference>
<accession>A0A1F5EUM4</accession>
<dbReference type="Proteomes" id="UP000177979">
    <property type="component" value="Unassembled WGS sequence"/>
</dbReference>
<dbReference type="GO" id="GO:0005524">
    <property type="term" value="F:ATP binding"/>
    <property type="evidence" value="ECO:0007669"/>
    <property type="project" value="UniProtKB-KW"/>
</dbReference>
<dbReference type="EMBL" id="MFAG01000041">
    <property type="protein sequence ID" value="OGD71070.1"/>
    <property type="molecule type" value="Genomic_DNA"/>
</dbReference>
<comment type="caution">
    <text evidence="8">The sequence shown here is derived from an EMBL/GenBank/DDBJ whole genome shotgun (WGS) entry which is preliminary data.</text>
</comment>
<dbReference type="GO" id="GO:0006096">
    <property type="term" value="P:glycolytic process"/>
    <property type="evidence" value="ECO:0007669"/>
    <property type="project" value="InterPro"/>
</dbReference>
<protein>
    <recommendedName>
        <fullName evidence="2 7">Phosphoglycerate kinase</fullName>
        <ecNumber evidence="2 7">2.7.2.3</ecNumber>
    </recommendedName>
</protein>
<dbReference type="GO" id="GO:0004618">
    <property type="term" value="F:phosphoglycerate kinase activity"/>
    <property type="evidence" value="ECO:0007669"/>
    <property type="project" value="UniProtKB-EC"/>
</dbReference>
<reference evidence="8 9" key="1">
    <citation type="journal article" date="2016" name="Nat. Commun.">
        <title>Thousands of microbial genomes shed light on interconnected biogeochemical processes in an aquifer system.</title>
        <authorList>
            <person name="Anantharaman K."/>
            <person name="Brown C.T."/>
            <person name="Hug L.A."/>
            <person name="Sharon I."/>
            <person name="Castelle C.J."/>
            <person name="Probst A.J."/>
            <person name="Thomas B.C."/>
            <person name="Singh A."/>
            <person name="Wilkins M.J."/>
            <person name="Karaoz U."/>
            <person name="Brodie E.L."/>
            <person name="Williams K.H."/>
            <person name="Hubbard S.S."/>
            <person name="Banfield J.F."/>
        </authorList>
    </citation>
    <scope>NUCLEOTIDE SEQUENCE [LARGE SCALE GENOMIC DNA]</scope>
</reference>
<evidence type="ECO:0000256" key="1">
    <source>
        <dbReference type="ARBA" id="ARBA00000642"/>
    </source>
</evidence>
<dbReference type="GO" id="GO:0043531">
    <property type="term" value="F:ADP binding"/>
    <property type="evidence" value="ECO:0007669"/>
    <property type="project" value="TreeGrafter"/>
</dbReference>
<comment type="similarity">
    <text evidence="7">Belongs to the phosphoglycerate kinase family.</text>
</comment>
<evidence type="ECO:0000256" key="4">
    <source>
        <dbReference type="ARBA" id="ARBA00022741"/>
    </source>
</evidence>
<dbReference type="Gene3D" id="3.40.50.1260">
    <property type="entry name" value="Phosphoglycerate kinase, N-terminal domain"/>
    <property type="match status" value="3"/>
</dbReference>
<evidence type="ECO:0000256" key="6">
    <source>
        <dbReference type="ARBA" id="ARBA00022840"/>
    </source>
</evidence>
<evidence type="ECO:0000256" key="5">
    <source>
        <dbReference type="ARBA" id="ARBA00022777"/>
    </source>
</evidence>
<dbReference type="STRING" id="1817722.A2703_01375"/>
<keyword evidence="3 7" id="KW-0808">Transferase</keyword>
<dbReference type="InterPro" id="IPR015824">
    <property type="entry name" value="Phosphoglycerate_kinase_N"/>
</dbReference>
<dbReference type="GO" id="GO:0005829">
    <property type="term" value="C:cytosol"/>
    <property type="evidence" value="ECO:0007669"/>
    <property type="project" value="TreeGrafter"/>
</dbReference>
<dbReference type="EC" id="2.7.2.3" evidence="2 7"/>
<dbReference type="InterPro" id="IPR001576">
    <property type="entry name" value="Phosphoglycerate_kinase"/>
</dbReference>
<evidence type="ECO:0000313" key="9">
    <source>
        <dbReference type="Proteomes" id="UP000177979"/>
    </source>
</evidence>
<dbReference type="GO" id="GO:0006094">
    <property type="term" value="P:gluconeogenesis"/>
    <property type="evidence" value="ECO:0007669"/>
    <property type="project" value="TreeGrafter"/>
</dbReference>
<organism evidence="8 9">
    <name type="scientific">Candidatus Collierbacteria bacterium RIFCSPHIGHO2_01_FULL_50_25</name>
    <dbReference type="NCBI Taxonomy" id="1817722"/>
    <lineage>
        <taxon>Bacteria</taxon>
        <taxon>Candidatus Collieribacteriota</taxon>
    </lineage>
</organism>
<comment type="catalytic activity">
    <reaction evidence="1 7">
        <text>(2R)-3-phosphoglycerate + ATP = (2R)-3-phospho-glyceroyl phosphate + ADP</text>
        <dbReference type="Rhea" id="RHEA:14801"/>
        <dbReference type="ChEBI" id="CHEBI:30616"/>
        <dbReference type="ChEBI" id="CHEBI:57604"/>
        <dbReference type="ChEBI" id="CHEBI:58272"/>
        <dbReference type="ChEBI" id="CHEBI:456216"/>
        <dbReference type="EC" id="2.7.2.3"/>
    </reaction>
</comment>